<feature type="compositionally biased region" description="Polar residues" evidence="1">
    <location>
        <begin position="520"/>
        <end position="530"/>
    </location>
</feature>
<sequence length="563" mass="63315">DTPVDTVMLTSNSKILVTVDEALQDIIVVSYAIESKLFQGVLLDSTKRFLPCRISNAENVVNQVSSPKTMSELSEEDKLFFSIRQRFTYFQEKPAVHLNHLHHLHKKLSSKAKTQKMTVRLRPRQVLCSKCKSICNENSENVTSAHSVSTRGAKKSAVVEVNGPPKPFSENRSENQVKSPPKLCPSFVPRLPRMKSPEVNGNALPVEEFWYKDSEGRAIDDDDDEDKQMVLRKKRSVGSMEDLWDETVFEEGSKKARTTTPVIKISFGSQGEGTVLKIPSKVRTEETDDQDTKAAKKAMKKAKKEARRNRSPNKGRDTSPTQDSLQYRKHRHKVKHKKKHKVERSSEEDMKERCLKQKLSINLKRLTSTSTAIQEDDVDDFDEETRQEDEEESSQESNSLTGDVPDFPAAPSEDCTLNPPCHFACSHEREVKTCRTGDGATVQVGDIVWGKIHGFPWWPGKILNIVIRSERNGWDAHVSWFGSSTCSLMSCDQLSPFLQAFKVRYNRRKKSAGYKEAIRQATSEASSASNADVPVAENSQIVTSPAGSVEQPEELASKPVQHV</sequence>
<dbReference type="PANTHER" id="PTHR16112">
    <property type="entry name" value="METHYL-CPG BINDING PROTEIN, DROSOPHILA"/>
    <property type="match status" value="1"/>
</dbReference>
<proteinExistence type="evidence at transcript level"/>
<accession>A0A0P4VT92</accession>
<dbReference type="Pfam" id="PF00855">
    <property type="entry name" value="PWWP"/>
    <property type="match status" value="1"/>
</dbReference>
<feature type="compositionally biased region" description="Basic residues" evidence="1">
    <location>
        <begin position="295"/>
        <end position="313"/>
    </location>
</feature>
<dbReference type="GO" id="GO:0010369">
    <property type="term" value="C:chromocenter"/>
    <property type="evidence" value="ECO:0007669"/>
    <property type="project" value="TreeGrafter"/>
</dbReference>
<organism evidence="3">
    <name type="scientific">Rhodnius neglectus</name>
    <dbReference type="NCBI Taxonomy" id="72488"/>
    <lineage>
        <taxon>Eukaryota</taxon>
        <taxon>Metazoa</taxon>
        <taxon>Ecdysozoa</taxon>
        <taxon>Arthropoda</taxon>
        <taxon>Hexapoda</taxon>
        <taxon>Insecta</taxon>
        <taxon>Pterygota</taxon>
        <taxon>Neoptera</taxon>
        <taxon>Paraneoptera</taxon>
        <taxon>Hemiptera</taxon>
        <taxon>Heteroptera</taxon>
        <taxon>Panheteroptera</taxon>
        <taxon>Cimicomorpha</taxon>
        <taxon>Reduviidae</taxon>
        <taxon>Triatominae</taxon>
        <taxon>Rhodnius</taxon>
    </lineage>
</organism>
<feature type="compositionally biased region" description="Basic and acidic residues" evidence="1">
    <location>
        <begin position="282"/>
        <end position="294"/>
    </location>
</feature>
<feature type="compositionally biased region" description="Polar residues" evidence="1">
    <location>
        <begin position="537"/>
        <end position="546"/>
    </location>
</feature>
<feature type="region of interest" description="Disordered" evidence="1">
    <location>
        <begin position="276"/>
        <end position="352"/>
    </location>
</feature>
<dbReference type="GO" id="GO:0003682">
    <property type="term" value="F:chromatin binding"/>
    <property type="evidence" value="ECO:0007669"/>
    <property type="project" value="TreeGrafter"/>
</dbReference>
<name>A0A0P4VT92_9HEMI</name>
<protein>
    <submittedName>
        <fullName evidence="3">Putative pwwp domain-containing protein 2a-like isoform x1</fullName>
    </submittedName>
</protein>
<dbReference type="AlphaFoldDB" id="A0A0P4VT92"/>
<dbReference type="SUPFAM" id="SSF63748">
    <property type="entry name" value="Tudor/PWWP/MBT"/>
    <property type="match status" value="1"/>
</dbReference>
<dbReference type="EMBL" id="GDKW01000156">
    <property type="protein sequence ID" value="JAI56439.1"/>
    <property type="molecule type" value="mRNA"/>
</dbReference>
<feature type="domain" description="PWWP" evidence="2">
    <location>
        <begin position="444"/>
        <end position="500"/>
    </location>
</feature>
<feature type="region of interest" description="Disordered" evidence="1">
    <location>
        <begin position="163"/>
        <end position="184"/>
    </location>
</feature>
<feature type="non-terminal residue" evidence="3">
    <location>
        <position position="1"/>
    </location>
</feature>
<dbReference type="GO" id="GO:0005634">
    <property type="term" value="C:nucleus"/>
    <property type="evidence" value="ECO:0007669"/>
    <property type="project" value="TreeGrafter"/>
</dbReference>
<dbReference type="SMART" id="SM00293">
    <property type="entry name" value="PWWP"/>
    <property type="match status" value="1"/>
</dbReference>
<feature type="compositionally biased region" description="Acidic residues" evidence="1">
    <location>
        <begin position="374"/>
        <end position="394"/>
    </location>
</feature>
<evidence type="ECO:0000256" key="1">
    <source>
        <dbReference type="SAM" id="MobiDB-lite"/>
    </source>
</evidence>
<evidence type="ECO:0000259" key="2">
    <source>
        <dbReference type="PROSITE" id="PS50812"/>
    </source>
</evidence>
<dbReference type="PROSITE" id="PS50812">
    <property type="entry name" value="PWWP"/>
    <property type="match status" value="1"/>
</dbReference>
<dbReference type="InterPro" id="IPR000313">
    <property type="entry name" value="PWWP_dom"/>
</dbReference>
<feature type="region of interest" description="Disordered" evidence="1">
    <location>
        <begin position="520"/>
        <end position="563"/>
    </location>
</feature>
<evidence type="ECO:0000313" key="3">
    <source>
        <dbReference type="EMBL" id="JAI56439.1"/>
    </source>
</evidence>
<reference evidence="3" key="1">
    <citation type="journal article" date="2016" name="PLoS Negl. Trop. Dis.">
        <title>A Deep Insight into the Sialome of Rhodnius neglectus, a Vector of Chagas Disease.</title>
        <authorList>
            <person name="Santiago P.B."/>
            <person name="Assumpcao T.C."/>
            <person name="Araujo C.N."/>
            <person name="Bastos I.M."/>
            <person name="Neves D."/>
            <person name="Silva I.G."/>
            <person name="Charneau S."/>
            <person name="Queiroz R.M."/>
            <person name="Raiol T."/>
            <person name="Oliveira J.V."/>
            <person name="Sousa M.V."/>
            <person name="Calvo E."/>
            <person name="Ribeiro J.M."/>
            <person name="Santana J.M."/>
        </authorList>
    </citation>
    <scope>NUCLEOTIDE SEQUENCE</scope>
    <source>
        <tissue evidence="3">Salivary glands</tissue>
    </source>
</reference>
<feature type="region of interest" description="Disordered" evidence="1">
    <location>
        <begin position="371"/>
        <end position="411"/>
    </location>
</feature>
<dbReference type="CDD" id="cd20140">
    <property type="entry name" value="PWWP_PWWP2"/>
    <property type="match status" value="1"/>
</dbReference>
<feature type="compositionally biased region" description="Basic and acidic residues" evidence="1">
    <location>
        <begin position="343"/>
        <end position="352"/>
    </location>
</feature>
<feature type="compositionally biased region" description="Basic residues" evidence="1">
    <location>
        <begin position="327"/>
        <end position="342"/>
    </location>
</feature>
<dbReference type="PANTHER" id="PTHR16112:SF22">
    <property type="entry name" value="PWWP DOMAIN-CONTAINING 2B"/>
    <property type="match status" value="1"/>
</dbReference>
<dbReference type="Gene3D" id="2.30.30.140">
    <property type="match status" value="1"/>
</dbReference>